<evidence type="ECO:0000313" key="1">
    <source>
        <dbReference type="EMBL" id="QHT90014.1"/>
    </source>
</evidence>
<organism evidence="1">
    <name type="scientific">viral metagenome</name>
    <dbReference type="NCBI Taxonomy" id="1070528"/>
    <lineage>
        <taxon>unclassified sequences</taxon>
        <taxon>metagenomes</taxon>
        <taxon>organismal metagenomes</taxon>
    </lineage>
</organism>
<dbReference type="AlphaFoldDB" id="A0A6C0IAM7"/>
<sequence>MNNTSTYGIEQPNGSVLYNIFRESVFHNDILYKFRLGQTVQIYESPHIKAAQSIDDYFNESRFLNESSNVRGVLKLDGTIEYRYLGDKGIYVFKNTGHP</sequence>
<dbReference type="EMBL" id="MN740152">
    <property type="protein sequence ID" value="QHT90014.1"/>
    <property type="molecule type" value="Genomic_DNA"/>
</dbReference>
<name>A0A6C0IAM7_9ZZZZ</name>
<protein>
    <submittedName>
        <fullName evidence="1">Uncharacterized protein</fullName>
    </submittedName>
</protein>
<reference evidence="1" key="1">
    <citation type="journal article" date="2020" name="Nature">
        <title>Giant virus diversity and host interactions through global metagenomics.</title>
        <authorList>
            <person name="Schulz F."/>
            <person name="Roux S."/>
            <person name="Paez-Espino D."/>
            <person name="Jungbluth S."/>
            <person name="Walsh D.A."/>
            <person name="Denef V.J."/>
            <person name="McMahon K.D."/>
            <person name="Konstantinidis K.T."/>
            <person name="Eloe-Fadrosh E.A."/>
            <person name="Kyrpides N.C."/>
            <person name="Woyke T."/>
        </authorList>
    </citation>
    <scope>NUCLEOTIDE SEQUENCE</scope>
    <source>
        <strain evidence="1">GVMAG-M-3300023184-62</strain>
    </source>
</reference>
<proteinExistence type="predicted"/>
<accession>A0A6C0IAM7</accession>